<keyword evidence="2" id="KW-1185">Reference proteome</keyword>
<protein>
    <recommendedName>
        <fullName evidence="3">Antifreeze protein</fullName>
    </recommendedName>
</protein>
<comment type="caution">
    <text evidence="1">The sequence shown here is derived from an EMBL/GenBank/DDBJ whole genome shotgun (WGS) entry which is preliminary data.</text>
</comment>
<evidence type="ECO:0008006" key="3">
    <source>
        <dbReference type="Google" id="ProtNLM"/>
    </source>
</evidence>
<organism evidence="1 2">
    <name type="scientific">Roseovarius atlanticus</name>
    <dbReference type="NCBI Taxonomy" id="1641875"/>
    <lineage>
        <taxon>Bacteria</taxon>
        <taxon>Pseudomonadati</taxon>
        <taxon>Pseudomonadota</taxon>
        <taxon>Alphaproteobacteria</taxon>
        <taxon>Rhodobacterales</taxon>
        <taxon>Roseobacteraceae</taxon>
        <taxon>Roseovarius</taxon>
    </lineage>
</organism>
<dbReference type="AlphaFoldDB" id="A0A0T5NYT3"/>
<evidence type="ECO:0000313" key="1">
    <source>
        <dbReference type="EMBL" id="KRS14058.1"/>
    </source>
</evidence>
<sequence length="104" mass="11421">MARTFTPIDLWSNAFQAAMIVAEAQAVIAMRVWGLAGVWSVTPSENSRMVSEKVFALTRAATNAGAATMRGRRADQVVAAAMKPVRQKTRANARRLAQRGYKKR</sequence>
<name>A0A0T5NYT3_9RHOB</name>
<accession>A0A0T5NYT3</accession>
<dbReference type="OrthoDB" id="7869201at2"/>
<dbReference type="RefSeq" id="WP_057791203.1">
    <property type="nucleotide sequence ID" value="NZ_LAXJ01000003.1"/>
</dbReference>
<dbReference type="STRING" id="1641875.XM53_05855"/>
<reference evidence="1 2" key="1">
    <citation type="submission" date="2015-04" db="EMBL/GenBank/DDBJ databases">
        <title>The draft genome sequence of Roseovarius sp.R12b.</title>
        <authorList>
            <person name="Li G."/>
            <person name="Lai Q."/>
            <person name="Shao Z."/>
            <person name="Yan P."/>
        </authorList>
    </citation>
    <scope>NUCLEOTIDE SEQUENCE [LARGE SCALE GENOMIC DNA]</scope>
    <source>
        <strain evidence="1 2">R12B</strain>
    </source>
</reference>
<gene>
    <name evidence="1" type="ORF">XM53_05855</name>
</gene>
<evidence type="ECO:0000313" key="2">
    <source>
        <dbReference type="Proteomes" id="UP000051295"/>
    </source>
</evidence>
<dbReference type="PATRIC" id="fig|1641875.4.peg.3197"/>
<proteinExistence type="predicted"/>
<dbReference type="Proteomes" id="UP000051295">
    <property type="component" value="Unassembled WGS sequence"/>
</dbReference>
<dbReference type="EMBL" id="LAXJ01000003">
    <property type="protein sequence ID" value="KRS14058.1"/>
    <property type="molecule type" value="Genomic_DNA"/>
</dbReference>